<feature type="transmembrane region" description="Helical" evidence="1">
    <location>
        <begin position="69"/>
        <end position="87"/>
    </location>
</feature>
<gene>
    <name evidence="3" type="ORF">PAM7066_02629</name>
</gene>
<dbReference type="OrthoDB" id="9805801at2"/>
<dbReference type="Pfam" id="PF02517">
    <property type="entry name" value="Rce1-like"/>
    <property type="match status" value="1"/>
</dbReference>
<name>A0A1Y5T998_9RHOB</name>
<reference evidence="3 4" key="1">
    <citation type="submission" date="2017-03" db="EMBL/GenBank/DDBJ databases">
        <authorList>
            <person name="Afonso C.L."/>
            <person name="Miller P.J."/>
            <person name="Scott M.A."/>
            <person name="Spackman E."/>
            <person name="Goraichik I."/>
            <person name="Dimitrov K.M."/>
            <person name="Suarez D.L."/>
            <person name="Swayne D.E."/>
        </authorList>
    </citation>
    <scope>NUCLEOTIDE SEQUENCE [LARGE SCALE GENOMIC DNA]</scope>
    <source>
        <strain evidence="3 4">CECT 7066</strain>
    </source>
</reference>
<keyword evidence="4" id="KW-1185">Reference proteome</keyword>
<dbReference type="GO" id="GO:0004175">
    <property type="term" value="F:endopeptidase activity"/>
    <property type="evidence" value="ECO:0007669"/>
    <property type="project" value="UniProtKB-ARBA"/>
</dbReference>
<dbReference type="GO" id="GO:0080120">
    <property type="term" value="P:CAAX-box protein maturation"/>
    <property type="evidence" value="ECO:0007669"/>
    <property type="project" value="UniProtKB-ARBA"/>
</dbReference>
<accession>A0A1Y5T998</accession>
<keyword evidence="1" id="KW-0472">Membrane</keyword>
<dbReference type="Proteomes" id="UP000193870">
    <property type="component" value="Unassembled WGS sequence"/>
</dbReference>
<dbReference type="EMBL" id="FWFV01000007">
    <property type="protein sequence ID" value="SLN55185.1"/>
    <property type="molecule type" value="Genomic_DNA"/>
</dbReference>
<dbReference type="GO" id="GO:0006508">
    <property type="term" value="P:proteolysis"/>
    <property type="evidence" value="ECO:0007669"/>
    <property type="project" value="UniProtKB-KW"/>
</dbReference>
<dbReference type="STRING" id="315423.SAMN04488020_107156"/>
<sequence>MTPPSPARLRVEFVLLFVVAPVAVAVLLPASSLFPVLFALVVLSGWLLFRTPGFVLSKLWQGRVSWFRVIAFAGIAAGLSAVLVTSLRPEAWLMPGRAAPWLLVAILLLYPLLSALPQELIFRTLFFERYGPILPDGTAALILNAAIFSLAHLIYWNWIVAALTFAGSLAFAHSYRDRRSFPEALAMHAVAGNILFALGMGAWFYSGNVTPPF</sequence>
<feature type="transmembrane region" description="Helical" evidence="1">
    <location>
        <begin position="184"/>
        <end position="205"/>
    </location>
</feature>
<keyword evidence="1" id="KW-1133">Transmembrane helix</keyword>
<evidence type="ECO:0000256" key="1">
    <source>
        <dbReference type="SAM" id="Phobius"/>
    </source>
</evidence>
<dbReference type="AlphaFoldDB" id="A0A1Y5T998"/>
<feature type="domain" description="CAAX prenyl protease 2/Lysostaphin resistance protein A-like" evidence="2">
    <location>
        <begin position="101"/>
        <end position="190"/>
    </location>
</feature>
<keyword evidence="3" id="KW-0378">Hydrolase</keyword>
<feature type="transmembrane region" description="Helical" evidence="1">
    <location>
        <begin position="12"/>
        <end position="30"/>
    </location>
</feature>
<dbReference type="RefSeq" id="WP_085854624.1">
    <property type="nucleotide sequence ID" value="NZ_FOPF01000007.1"/>
</dbReference>
<evidence type="ECO:0000313" key="3">
    <source>
        <dbReference type="EMBL" id="SLN55185.1"/>
    </source>
</evidence>
<protein>
    <submittedName>
        <fullName evidence="3">CAAX amino terminal protease self-immunity</fullName>
    </submittedName>
</protein>
<organism evidence="3 4">
    <name type="scientific">Palleronia marisminoris</name>
    <dbReference type="NCBI Taxonomy" id="315423"/>
    <lineage>
        <taxon>Bacteria</taxon>
        <taxon>Pseudomonadati</taxon>
        <taxon>Pseudomonadota</taxon>
        <taxon>Alphaproteobacteria</taxon>
        <taxon>Rhodobacterales</taxon>
        <taxon>Roseobacteraceae</taxon>
        <taxon>Palleronia</taxon>
    </lineage>
</organism>
<keyword evidence="3" id="KW-0645">Protease</keyword>
<dbReference type="InterPro" id="IPR003675">
    <property type="entry name" value="Rce1/LyrA-like_dom"/>
</dbReference>
<evidence type="ECO:0000313" key="4">
    <source>
        <dbReference type="Proteomes" id="UP000193870"/>
    </source>
</evidence>
<keyword evidence="1" id="KW-0812">Transmembrane</keyword>
<proteinExistence type="predicted"/>
<feature type="transmembrane region" description="Helical" evidence="1">
    <location>
        <begin position="99"/>
        <end position="118"/>
    </location>
</feature>
<evidence type="ECO:0000259" key="2">
    <source>
        <dbReference type="Pfam" id="PF02517"/>
    </source>
</evidence>